<dbReference type="GO" id="GO:0016226">
    <property type="term" value="P:iron-sulfur cluster assembly"/>
    <property type="evidence" value="ECO:0007669"/>
    <property type="project" value="TreeGrafter"/>
</dbReference>
<dbReference type="AlphaFoldDB" id="A0A8S0SPR5"/>
<comment type="cofactor">
    <cofactor evidence="1">
        <name>pyridoxal 5'-phosphate</name>
        <dbReference type="ChEBI" id="CHEBI:597326"/>
    </cofactor>
</comment>
<accession>A0A8S0SPR5</accession>
<dbReference type="EMBL" id="CACTIH010005488">
    <property type="protein sequence ID" value="CAA2995029.1"/>
    <property type="molecule type" value="Genomic_DNA"/>
</dbReference>
<dbReference type="PANTHER" id="PTHR11601">
    <property type="entry name" value="CYSTEINE DESULFURYLASE FAMILY MEMBER"/>
    <property type="match status" value="1"/>
</dbReference>
<reference evidence="4 5" key="1">
    <citation type="submission" date="2019-12" db="EMBL/GenBank/DDBJ databases">
        <authorList>
            <person name="Alioto T."/>
            <person name="Alioto T."/>
            <person name="Gomez Garrido J."/>
        </authorList>
    </citation>
    <scope>NUCLEOTIDE SEQUENCE [LARGE SCALE GENOMIC DNA]</scope>
</reference>
<organism evidence="4 5">
    <name type="scientific">Olea europaea subsp. europaea</name>
    <dbReference type="NCBI Taxonomy" id="158383"/>
    <lineage>
        <taxon>Eukaryota</taxon>
        <taxon>Viridiplantae</taxon>
        <taxon>Streptophyta</taxon>
        <taxon>Embryophyta</taxon>
        <taxon>Tracheophyta</taxon>
        <taxon>Spermatophyta</taxon>
        <taxon>Magnoliopsida</taxon>
        <taxon>eudicotyledons</taxon>
        <taxon>Gunneridae</taxon>
        <taxon>Pentapetalae</taxon>
        <taxon>asterids</taxon>
        <taxon>lamiids</taxon>
        <taxon>Lamiales</taxon>
        <taxon>Oleaceae</taxon>
        <taxon>Oleeae</taxon>
        <taxon>Olea</taxon>
    </lineage>
</organism>
<dbReference type="GO" id="GO:0005739">
    <property type="term" value="C:mitochondrion"/>
    <property type="evidence" value="ECO:0007669"/>
    <property type="project" value="TreeGrafter"/>
</dbReference>
<dbReference type="Gene3D" id="3.40.640.10">
    <property type="entry name" value="Type I PLP-dependent aspartate aminotransferase-like (Major domain)"/>
    <property type="match status" value="2"/>
</dbReference>
<dbReference type="OrthoDB" id="10250117at2759"/>
<feature type="domain" description="Aminotransferase class V" evidence="3">
    <location>
        <begin position="50"/>
        <end position="133"/>
    </location>
</feature>
<protein>
    <submittedName>
        <fullName evidence="4">Cysteine desulfurase, mitochondrial</fullName>
    </submittedName>
</protein>
<keyword evidence="5" id="KW-1185">Reference proteome</keyword>
<evidence type="ECO:0000313" key="4">
    <source>
        <dbReference type="EMBL" id="CAA2995029.1"/>
    </source>
</evidence>
<dbReference type="SUPFAM" id="SSF53383">
    <property type="entry name" value="PLP-dependent transferases"/>
    <property type="match status" value="1"/>
</dbReference>
<feature type="domain" description="Aminotransferase class V" evidence="3">
    <location>
        <begin position="136"/>
        <end position="189"/>
    </location>
</feature>
<dbReference type="GO" id="GO:0031071">
    <property type="term" value="F:cysteine desulfurase activity"/>
    <property type="evidence" value="ECO:0007669"/>
    <property type="project" value="TreeGrafter"/>
</dbReference>
<dbReference type="GO" id="GO:0005829">
    <property type="term" value="C:cytosol"/>
    <property type="evidence" value="ECO:0007669"/>
    <property type="project" value="TreeGrafter"/>
</dbReference>
<dbReference type="InterPro" id="IPR015421">
    <property type="entry name" value="PyrdxlP-dep_Trfase_major"/>
</dbReference>
<evidence type="ECO:0000256" key="1">
    <source>
        <dbReference type="ARBA" id="ARBA00001933"/>
    </source>
</evidence>
<dbReference type="Proteomes" id="UP000594638">
    <property type="component" value="Unassembled WGS sequence"/>
</dbReference>
<evidence type="ECO:0000313" key="5">
    <source>
        <dbReference type="Proteomes" id="UP000594638"/>
    </source>
</evidence>
<dbReference type="Gramene" id="OE9A029673T1">
    <property type="protein sequence ID" value="OE9A029673C1"/>
    <property type="gene ID" value="OE9A029673"/>
</dbReference>
<comment type="caution">
    <text evidence="4">The sequence shown here is derived from an EMBL/GenBank/DDBJ whole genome shotgun (WGS) entry which is preliminary data.</text>
</comment>
<dbReference type="InterPro" id="IPR000192">
    <property type="entry name" value="Aminotrans_V_dom"/>
</dbReference>
<dbReference type="Pfam" id="PF00266">
    <property type="entry name" value="Aminotran_5"/>
    <property type="match status" value="2"/>
</dbReference>
<dbReference type="InterPro" id="IPR015424">
    <property type="entry name" value="PyrdxlP-dep_Trfase"/>
</dbReference>
<evidence type="ECO:0000259" key="3">
    <source>
        <dbReference type="Pfam" id="PF00266"/>
    </source>
</evidence>
<evidence type="ECO:0000256" key="2">
    <source>
        <dbReference type="ARBA" id="ARBA00006490"/>
    </source>
</evidence>
<dbReference type="PANTHER" id="PTHR11601:SF34">
    <property type="entry name" value="CYSTEINE DESULFURASE"/>
    <property type="match status" value="1"/>
</dbReference>
<gene>
    <name evidence="4" type="ORF">OLEA9_A029673</name>
</gene>
<name>A0A8S0SPR5_OLEEU</name>
<comment type="similarity">
    <text evidence="2">Belongs to the class-V pyridoxal-phosphate-dependent aminotransferase family. NifS/IscS subfamily.</text>
</comment>
<proteinExistence type="inferred from homology"/>
<sequence>MTSKLLATVVSRSLTKPTITSAATIILHNRHPLSTATAAARVEPLEEGLNGATTPMDPRVLDAMLPYYVSRYGNPHPRTHLYVWESENVVESGQAQVAALINASLKEIIFTSDATESNNISIKGVMHFYKDKKCHVGFDVTYLSVKPDGLVDLEKLRESIQPDTSLILVMMVNNEIGVIQPIEEIGKIC</sequence>